<evidence type="ECO:0000313" key="1">
    <source>
        <dbReference type="EMBL" id="MBP3959211.1"/>
    </source>
</evidence>
<gene>
    <name evidence="1" type="ORF">J8F10_28540</name>
</gene>
<protein>
    <submittedName>
        <fullName evidence="1">DUF4139 domain-containing protein</fullName>
    </submittedName>
</protein>
<organism evidence="1 2">
    <name type="scientific">Gemmata palustris</name>
    <dbReference type="NCBI Taxonomy" id="2822762"/>
    <lineage>
        <taxon>Bacteria</taxon>
        <taxon>Pseudomonadati</taxon>
        <taxon>Planctomycetota</taxon>
        <taxon>Planctomycetia</taxon>
        <taxon>Gemmatales</taxon>
        <taxon>Gemmataceae</taxon>
        <taxon>Gemmata</taxon>
    </lineage>
</organism>
<dbReference type="Proteomes" id="UP000676565">
    <property type="component" value="Unassembled WGS sequence"/>
</dbReference>
<name>A0ABS5BZQ8_9BACT</name>
<dbReference type="RefSeq" id="WP_210659794.1">
    <property type="nucleotide sequence ID" value="NZ_JAGKQQ010000001.1"/>
</dbReference>
<evidence type="ECO:0000313" key="2">
    <source>
        <dbReference type="Proteomes" id="UP000676565"/>
    </source>
</evidence>
<dbReference type="EMBL" id="JAGKQQ010000001">
    <property type="protein sequence ID" value="MBP3959211.1"/>
    <property type="molecule type" value="Genomic_DNA"/>
</dbReference>
<proteinExistence type="predicted"/>
<accession>A0ABS5BZQ8</accession>
<sequence>MASKKWLLVAPVAGALGLGAGVGADKFLSAAGDAKQDLKPATTLPLTRVVLFNSGVGYFSRSGEVEGEARVDLTFPESDVNDLLKSMVLEDFGRGRISAVSYDSREPIARTLGSFAINLNNNPTFAGIIGQLRGERIEVAVSATAANQPGKLTGTIVGVEKQKVPAGTQTLDADVLNMWCAEGMRAIKMSDIQSLRFSNPVIESEFRRALEVLALSHDSQKKAVQLHFAGEGKRKVQVGYVIGAPIWKTSYRLLMNEKEKPYLQGWAMVENPTDEDWTGVKMALVSGRPISFKMDLYNPLYVERPTVEPELFASLRPVTYRGGFEKEDEVMRMRMQINKLEESTKSISDKRAQNNLPPRKPDMRAFAQYDMAGLGVAVQPNDPNAKFARDTAAELAQRLGTGSVGNAATAGALGDFFQYTIDHPVTLPRQKSALLPIVGKDVEGTRVSIYNPAVQAKHPLLGLRLKNTSGAHLNQGPITVFEGSTYAGDTRVLDVQPNEERLLSYAIDLGTEVDPKAGAGKQKITSIKAVKGIVTTTTKVTEETTYKAINRSQTDRALLIEHPNRTTQQFKLVDTDKPTEDTPEVFRFGLGLKAGETKSFTVKEERDDVSTIALTNGAEDQIRYFVSLSEASPALKQRLTEALTIKGGWDATARELAQVTADLQRFTVDQDRIRKNLRETPKESEVYATYLKKLSDQEKEIDALTARQKGLVVDEFKARKKYEHFLANINDAN</sequence>
<keyword evidence="2" id="KW-1185">Reference proteome</keyword>
<reference evidence="1 2" key="1">
    <citation type="submission" date="2021-04" db="EMBL/GenBank/DDBJ databases">
        <authorList>
            <person name="Ivanova A."/>
        </authorList>
    </citation>
    <scope>NUCLEOTIDE SEQUENCE [LARGE SCALE GENOMIC DNA]</scope>
    <source>
        <strain evidence="1 2">G18</strain>
    </source>
</reference>
<comment type="caution">
    <text evidence="1">The sequence shown here is derived from an EMBL/GenBank/DDBJ whole genome shotgun (WGS) entry which is preliminary data.</text>
</comment>